<evidence type="ECO:0000313" key="3">
    <source>
        <dbReference type="RefSeq" id="XP_003742132.1"/>
    </source>
</evidence>
<proteinExistence type="predicted"/>
<reference evidence="3" key="1">
    <citation type="submission" date="2025-08" db="UniProtKB">
        <authorList>
            <consortium name="RefSeq"/>
        </authorList>
    </citation>
    <scope>IDENTIFICATION</scope>
</reference>
<evidence type="ECO:0000256" key="1">
    <source>
        <dbReference type="SAM" id="SignalP"/>
    </source>
</evidence>
<keyword evidence="1" id="KW-0732">Signal</keyword>
<gene>
    <name evidence="3" type="primary">LOC100908216</name>
</gene>
<sequence length="237" mass="26590">MSSIRFPIALFALLACSVFAQEDDLFESAKLEAEEFMNDVLEKYLPTSLAQDEYPMKNFSCYIPRDLLLGFFPTHRDIRATFSSGTYGGVDALKTLNCRPSAEEPMNGVSLTCTMVLEQLRVKYQADVTGFDLKGTHSSKLVTAKVKHLYTVTMTQSLPERPKIAEILPLITRTFDLEVGTFGFNSARRARLLQCVDSGIRRELKKALEADLLRLLGDALSRSDRDLPEPHLESDQS</sequence>
<feature type="signal peptide" evidence="1">
    <location>
        <begin position="1"/>
        <end position="20"/>
    </location>
</feature>
<dbReference type="GeneID" id="100908216"/>
<name>A0AAJ6VWS0_9ACAR</name>
<dbReference type="Proteomes" id="UP000694867">
    <property type="component" value="Unplaced"/>
</dbReference>
<dbReference type="AlphaFoldDB" id="A0AAJ6VWS0"/>
<accession>A0AAJ6VWS0</accession>
<evidence type="ECO:0000313" key="2">
    <source>
        <dbReference type="Proteomes" id="UP000694867"/>
    </source>
</evidence>
<dbReference type="PROSITE" id="PS51257">
    <property type="entry name" value="PROKAR_LIPOPROTEIN"/>
    <property type="match status" value="1"/>
</dbReference>
<dbReference type="RefSeq" id="XP_003742132.1">
    <property type="nucleotide sequence ID" value="XM_003742084.2"/>
</dbReference>
<dbReference type="KEGG" id="goe:100908216"/>
<organism evidence="2 3">
    <name type="scientific">Galendromus occidentalis</name>
    <name type="common">western predatory mite</name>
    <dbReference type="NCBI Taxonomy" id="34638"/>
    <lineage>
        <taxon>Eukaryota</taxon>
        <taxon>Metazoa</taxon>
        <taxon>Ecdysozoa</taxon>
        <taxon>Arthropoda</taxon>
        <taxon>Chelicerata</taxon>
        <taxon>Arachnida</taxon>
        <taxon>Acari</taxon>
        <taxon>Parasitiformes</taxon>
        <taxon>Mesostigmata</taxon>
        <taxon>Gamasina</taxon>
        <taxon>Phytoseioidea</taxon>
        <taxon>Phytoseiidae</taxon>
        <taxon>Typhlodrominae</taxon>
        <taxon>Galendromus</taxon>
    </lineage>
</organism>
<protein>
    <submittedName>
        <fullName evidence="3">Uncharacterized protein LOC100908216</fullName>
    </submittedName>
</protein>
<feature type="chain" id="PRO_5042476543" evidence="1">
    <location>
        <begin position="21"/>
        <end position="237"/>
    </location>
</feature>
<keyword evidence="2" id="KW-1185">Reference proteome</keyword>